<evidence type="ECO:0000313" key="2">
    <source>
        <dbReference type="Proteomes" id="UP000001120"/>
    </source>
</evidence>
<dbReference type="GeneID" id="93080989"/>
<dbReference type="Proteomes" id="UP000001120">
    <property type="component" value="Chromosome"/>
</dbReference>
<gene>
    <name evidence="1" type="ordered locus">RBAM_018600</name>
</gene>
<keyword evidence="2" id="KW-1185">Reference proteome</keyword>
<sequence length="66" mass="7755">MEDNIWNFVLQSGEIVFFRRLRRFASLEQSITVLLTGSVCLQSIWGQILIDEEKHIEFQAETLINK</sequence>
<reference evidence="1 2" key="1">
    <citation type="journal article" date="2007" name="Nat. Biotechnol.">
        <title>Comparative analysis of the complete genome sequence of the plant growth-promoting bacterium Bacillus amyloliquefaciens FZB42.</title>
        <authorList>
            <person name="Chen X.H."/>
            <person name="Koumoutsi A."/>
            <person name="Scholz R."/>
            <person name="Eisenreich A."/>
            <person name="Schneider K."/>
            <person name="Heinemeyer I."/>
            <person name="Morgenstern B."/>
            <person name="Voss B."/>
            <person name="Hess W.R."/>
            <person name="Reva O."/>
            <person name="Junge H."/>
            <person name="Voigt B."/>
            <person name="Jungblut P.R."/>
            <person name="Vater J."/>
            <person name="Sussmuth R."/>
            <person name="Liesegang H."/>
            <person name="Strittmatter A."/>
            <person name="Gottschalk G."/>
            <person name="Borriss R."/>
        </authorList>
    </citation>
    <scope>NUCLEOTIDE SEQUENCE [LARGE SCALE GENOMIC DNA]</scope>
    <source>
        <strain evidence="2">DSM 23117 / BGSC 10A6 / LMG 26770 / FZB42</strain>
    </source>
</reference>
<proteinExistence type="predicted"/>
<dbReference type="AlphaFoldDB" id="A7Z5E6"/>
<name>A7Z5E6_BACVZ</name>
<dbReference type="HOGENOM" id="CLU_3058156_0_0_9"/>
<organism evidence="1 2">
    <name type="scientific">Bacillus velezensis (strain DSM 23117 / BGSC 10A6 / LMG 26770 / FZB42)</name>
    <name type="common">Bacillus amyloliquefaciens subsp. plantarum</name>
    <dbReference type="NCBI Taxonomy" id="326423"/>
    <lineage>
        <taxon>Bacteria</taxon>
        <taxon>Bacillati</taxon>
        <taxon>Bacillota</taxon>
        <taxon>Bacilli</taxon>
        <taxon>Bacillales</taxon>
        <taxon>Bacillaceae</taxon>
        <taxon>Bacillus</taxon>
        <taxon>Bacillus amyloliquefaciens group</taxon>
    </lineage>
</organism>
<dbReference type="EMBL" id="CP000560">
    <property type="protein sequence ID" value="ABS74222.1"/>
    <property type="molecule type" value="Genomic_DNA"/>
</dbReference>
<dbReference type="RefSeq" id="WP_012117712.1">
    <property type="nucleotide sequence ID" value="NC_009725.2"/>
</dbReference>
<dbReference type="KEGG" id="bay:RBAM_018600"/>
<protein>
    <submittedName>
        <fullName evidence="1">Uncharacterized protein</fullName>
    </submittedName>
</protein>
<evidence type="ECO:0000313" key="1">
    <source>
        <dbReference type="EMBL" id="ABS74222.1"/>
    </source>
</evidence>
<accession>A7Z5E6</accession>